<gene>
    <name evidence="1" type="ORF">AMTR_s00009p00049750</name>
</gene>
<dbReference type="Proteomes" id="UP000017836">
    <property type="component" value="Unassembled WGS sequence"/>
</dbReference>
<reference evidence="2" key="1">
    <citation type="journal article" date="2013" name="Science">
        <title>The Amborella genome and the evolution of flowering plants.</title>
        <authorList>
            <consortium name="Amborella Genome Project"/>
        </authorList>
    </citation>
    <scope>NUCLEOTIDE SEQUENCE [LARGE SCALE GENOMIC DNA]</scope>
</reference>
<dbReference type="HOGENOM" id="CLU_2112136_0_0_1"/>
<dbReference type="AlphaFoldDB" id="W1NH83"/>
<accession>W1NH83</accession>
<protein>
    <submittedName>
        <fullName evidence="1">Uncharacterized protein</fullName>
    </submittedName>
</protein>
<keyword evidence="2" id="KW-1185">Reference proteome</keyword>
<dbReference type="Gramene" id="ERM94826">
    <property type="protein sequence ID" value="ERM94826"/>
    <property type="gene ID" value="AMTR_s00009p00049750"/>
</dbReference>
<evidence type="ECO:0000313" key="2">
    <source>
        <dbReference type="Proteomes" id="UP000017836"/>
    </source>
</evidence>
<sequence>MQGEELRRVANLSWKKFRKRKRKKPYRMNLRRGERVFILVMIHRNVENEVVKATTGLMAIFSKEIHYVCLLVPYDYNSSPSYTGGCFGRDRTKALVKELWYRHSLKCDVSRFGER</sequence>
<organism evidence="1 2">
    <name type="scientific">Amborella trichopoda</name>
    <dbReference type="NCBI Taxonomy" id="13333"/>
    <lineage>
        <taxon>Eukaryota</taxon>
        <taxon>Viridiplantae</taxon>
        <taxon>Streptophyta</taxon>
        <taxon>Embryophyta</taxon>
        <taxon>Tracheophyta</taxon>
        <taxon>Spermatophyta</taxon>
        <taxon>Magnoliopsida</taxon>
        <taxon>Amborellales</taxon>
        <taxon>Amborellaceae</taxon>
        <taxon>Amborella</taxon>
    </lineage>
</organism>
<name>W1NH83_AMBTC</name>
<dbReference type="EMBL" id="KI397501">
    <property type="protein sequence ID" value="ERM94826.1"/>
    <property type="molecule type" value="Genomic_DNA"/>
</dbReference>
<proteinExistence type="predicted"/>
<evidence type="ECO:0000313" key="1">
    <source>
        <dbReference type="EMBL" id="ERM94826.1"/>
    </source>
</evidence>